<gene>
    <name evidence="7" type="ORF">SAMN05428964_10378</name>
</gene>
<dbReference type="Gene3D" id="3.40.140.10">
    <property type="entry name" value="Cytidine Deaminase, domain 2"/>
    <property type="match status" value="1"/>
</dbReference>
<evidence type="ECO:0000256" key="5">
    <source>
        <dbReference type="ARBA" id="ARBA00023049"/>
    </source>
</evidence>
<feature type="domain" description="JAB" evidence="6">
    <location>
        <begin position="22"/>
        <end position="122"/>
    </location>
</feature>
<dbReference type="InterPro" id="IPR028090">
    <property type="entry name" value="JAB_dom_prok"/>
</dbReference>
<accession>A0A285TI85</accession>
<protein>
    <submittedName>
        <fullName evidence="7">Integrative and conjugative element protein, VC0181 family</fullName>
    </submittedName>
</protein>
<keyword evidence="5" id="KW-0482">Metalloprotease</keyword>
<dbReference type="AlphaFoldDB" id="A0A285TI85"/>
<keyword evidence="1" id="KW-0645">Protease</keyword>
<dbReference type="Proteomes" id="UP000219068">
    <property type="component" value="Unassembled WGS sequence"/>
</dbReference>
<evidence type="ECO:0000256" key="3">
    <source>
        <dbReference type="ARBA" id="ARBA00022801"/>
    </source>
</evidence>
<evidence type="ECO:0000259" key="6">
    <source>
        <dbReference type="Pfam" id="PF14464"/>
    </source>
</evidence>
<evidence type="ECO:0000256" key="1">
    <source>
        <dbReference type="ARBA" id="ARBA00022670"/>
    </source>
</evidence>
<keyword evidence="2" id="KW-0479">Metal-binding</keyword>
<dbReference type="GO" id="GO:0008237">
    <property type="term" value="F:metallopeptidase activity"/>
    <property type="evidence" value="ECO:0007669"/>
    <property type="project" value="UniProtKB-KW"/>
</dbReference>
<dbReference type="EMBL" id="OBMM01000003">
    <property type="protein sequence ID" value="SOC20406.1"/>
    <property type="molecule type" value="Genomic_DNA"/>
</dbReference>
<dbReference type="SUPFAM" id="SSF102712">
    <property type="entry name" value="JAB1/MPN domain"/>
    <property type="match status" value="1"/>
</dbReference>
<keyword evidence="3" id="KW-0378">Hydrolase</keyword>
<evidence type="ECO:0000313" key="8">
    <source>
        <dbReference type="Proteomes" id="UP000219068"/>
    </source>
</evidence>
<sequence>MRYVLVPKATLVGLEQKTKMLWAKNEQGGLLFGYRKKSGLQVTGFTVPQSSDLASPVIFKRSSNGHAQLALSAWKESGGTVDWIGEWHTHPVGNSAPSTTDIANWVRLAEHVRKPMVFLILSKFGWYVGLQHHSPKRLVPLQCIESNSTASLFGEHTNFHSKANFIL</sequence>
<evidence type="ECO:0000313" key="7">
    <source>
        <dbReference type="EMBL" id="SOC20406.1"/>
    </source>
</evidence>
<proteinExistence type="predicted"/>
<name>A0A285TI85_9PROT</name>
<dbReference type="Pfam" id="PF14464">
    <property type="entry name" value="Prok-JAB"/>
    <property type="match status" value="1"/>
</dbReference>
<reference evidence="7 8" key="1">
    <citation type="submission" date="2017-08" db="EMBL/GenBank/DDBJ databases">
        <authorList>
            <person name="de Groot N.N."/>
        </authorList>
    </citation>
    <scope>NUCLEOTIDE SEQUENCE [LARGE SCALE GENOMIC DNA]</scope>
    <source>
        <strain evidence="7 8">USBA 78</strain>
    </source>
</reference>
<organism evidence="7 8">
    <name type="scientific">Thalassospira xiamenensis</name>
    <dbReference type="NCBI Taxonomy" id="220697"/>
    <lineage>
        <taxon>Bacteria</taxon>
        <taxon>Pseudomonadati</taxon>
        <taxon>Pseudomonadota</taxon>
        <taxon>Alphaproteobacteria</taxon>
        <taxon>Rhodospirillales</taxon>
        <taxon>Thalassospiraceae</taxon>
        <taxon>Thalassospira</taxon>
    </lineage>
</organism>
<dbReference type="GO" id="GO:0046872">
    <property type="term" value="F:metal ion binding"/>
    <property type="evidence" value="ECO:0007669"/>
    <property type="project" value="UniProtKB-KW"/>
</dbReference>
<dbReference type="GO" id="GO:0006508">
    <property type="term" value="P:proteolysis"/>
    <property type="evidence" value="ECO:0007669"/>
    <property type="project" value="UniProtKB-KW"/>
</dbReference>
<evidence type="ECO:0000256" key="4">
    <source>
        <dbReference type="ARBA" id="ARBA00022833"/>
    </source>
</evidence>
<keyword evidence="4" id="KW-0862">Zinc</keyword>
<evidence type="ECO:0000256" key="2">
    <source>
        <dbReference type="ARBA" id="ARBA00022723"/>
    </source>
</evidence>